<gene>
    <name evidence="1" type="ORF">PITC_083510</name>
</gene>
<protein>
    <submittedName>
        <fullName evidence="1">Uncharacterized protein</fullName>
    </submittedName>
</protein>
<name>A0A0A2L3T3_PENIT</name>
<evidence type="ECO:0000313" key="2">
    <source>
        <dbReference type="Proteomes" id="UP000030104"/>
    </source>
</evidence>
<dbReference type="AlphaFoldDB" id="A0A0A2L3T3"/>
<dbReference type="EMBL" id="JQGA01000587">
    <property type="protein sequence ID" value="KGO74742.1"/>
    <property type="molecule type" value="Genomic_DNA"/>
</dbReference>
<proteinExistence type="predicted"/>
<comment type="caution">
    <text evidence="1">The sequence shown here is derived from an EMBL/GenBank/DDBJ whole genome shotgun (WGS) entry which is preliminary data.</text>
</comment>
<accession>A0A0A2L3T3</accession>
<keyword evidence="2" id="KW-1185">Reference proteome</keyword>
<evidence type="ECO:0000313" key="1">
    <source>
        <dbReference type="EMBL" id="KGO74742.1"/>
    </source>
</evidence>
<dbReference type="Proteomes" id="UP000030104">
    <property type="component" value="Unassembled WGS sequence"/>
</dbReference>
<reference evidence="1 2" key="1">
    <citation type="journal article" date="2015" name="Mol. Plant Microbe Interact.">
        <title>Genome, transcriptome, and functional analyses of Penicillium expansum provide new insights into secondary metabolism and pathogenicity.</title>
        <authorList>
            <person name="Ballester A.R."/>
            <person name="Marcet-Houben M."/>
            <person name="Levin E."/>
            <person name="Sela N."/>
            <person name="Selma-Lazaro C."/>
            <person name="Carmona L."/>
            <person name="Wisniewski M."/>
            <person name="Droby S."/>
            <person name="Gonzalez-Candelas L."/>
            <person name="Gabaldon T."/>
        </authorList>
    </citation>
    <scope>NUCLEOTIDE SEQUENCE [LARGE SCALE GENOMIC DNA]</scope>
    <source>
        <strain evidence="1 2">PHI-1</strain>
    </source>
</reference>
<organism evidence="1 2">
    <name type="scientific">Penicillium italicum</name>
    <name type="common">Blue mold</name>
    <dbReference type="NCBI Taxonomy" id="40296"/>
    <lineage>
        <taxon>Eukaryota</taxon>
        <taxon>Fungi</taxon>
        <taxon>Dikarya</taxon>
        <taxon>Ascomycota</taxon>
        <taxon>Pezizomycotina</taxon>
        <taxon>Eurotiomycetes</taxon>
        <taxon>Eurotiomycetidae</taxon>
        <taxon>Eurotiales</taxon>
        <taxon>Aspergillaceae</taxon>
        <taxon>Penicillium</taxon>
    </lineage>
</organism>
<dbReference type="HOGENOM" id="CLU_2484038_0_0_1"/>
<sequence>MIEWSGEESKKEDFLYADTAQRPCWPFPSSGHFSCADWLAFVRQGLTQKPPCRHTAFPSRHCAPQNSLAAGVYPRTAQGFHQSTTAK</sequence>